<reference evidence="2 3" key="1">
    <citation type="journal article" date="2023" name="bioRxiv">
        <title>Conserved and derived expression patterns and positive selection on dental genes reveal complex evolutionary context of ever-growing rodent molars.</title>
        <authorList>
            <person name="Calamari Z.T."/>
            <person name="Song A."/>
            <person name="Cohen E."/>
            <person name="Akter M."/>
            <person name="Roy R.D."/>
            <person name="Hallikas O."/>
            <person name="Christensen M.M."/>
            <person name="Li P."/>
            <person name="Marangoni P."/>
            <person name="Jernvall J."/>
            <person name="Klein O.D."/>
        </authorList>
    </citation>
    <scope>NUCLEOTIDE SEQUENCE [LARGE SCALE GENOMIC DNA]</scope>
    <source>
        <strain evidence="2">V071</strain>
    </source>
</reference>
<evidence type="ECO:0000313" key="2">
    <source>
        <dbReference type="EMBL" id="KAK7820047.1"/>
    </source>
</evidence>
<evidence type="ECO:0000313" key="3">
    <source>
        <dbReference type="Proteomes" id="UP001488838"/>
    </source>
</evidence>
<comment type="caution">
    <text evidence="2">The sequence shown here is derived from an EMBL/GenBank/DDBJ whole genome shotgun (WGS) entry which is preliminary data.</text>
</comment>
<protein>
    <submittedName>
        <fullName evidence="2">Uncharacterized protein</fullName>
    </submittedName>
</protein>
<feature type="compositionally biased region" description="Basic and acidic residues" evidence="1">
    <location>
        <begin position="34"/>
        <end position="46"/>
    </location>
</feature>
<feature type="region of interest" description="Disordered" evidence="1">
    <location>
        <begin position="29"/>
        <end position="49"/>
    </location>
</feature>
<keyword evidence="3" id="KW-1185">Reference proteome</keyword>
<evidence type="ECO:0000256" key="1">
    <source>
        <dbReference type="SAM" id="MobiDB-lite"/>
    </source>
</evidence>
<accession>A0AAW0J032</accession>
<gene>
    <name evidence="2" type="ORF">U0070_022579</name>
</gene>
<dbReference type="Proteomes" id="UP001488838">
    <property type="component" value="Unassembled WGS sequence"/>
</dbReference>
<dbReference type="EMBL" id="JBBHLL010000075">
    <property type="protein sequence ID" value="KAK7820047.1"/>
    <property type="molecule type" value="Genomic_DNA"/>
</dbReference>
<proteinExistence type="predicted"/>
<dbReference type="AlphaFoldDB" id="A0AAW0J032"/>
<organism evidence="2 3">
    <name type="scientific">Myodes glareolus</name>
    <name type="common">Bank vole</name>
    <name type="synonym">Clethrionomys glareolus</name>
    <dbReference type="NCBI Taxonomy" id="447135"/>
    <lineage>
        <taxon>Eukaryota</taxon>
        <taxon>Metazoa</taxon>
        <taxon>Chordata</taxon>
        <taxon>Craniata</taxon>
        <taxon>Vertebrata</taxon>
        <taxon>Euteleostomi</taxon>
        <taxon>Mammalia</taxon>
        <taxon>Eutheria</taxon>
        <taxon>Euarchontoglires</taxon>
        <taxon>Glires</taxon>
        <taxon>Rodentia</taxon>
        <taxon>Myomorpha</taxon>
        <taxon>Muroidea</taxon>
        <taxon>Cricetidae</taxon>
        <taxon>Arvicolinae</taxon>
        <taxon>Myodes</taxon>
    </lineage>
</organism>
<name>A0AAW0J032_MYOGA</name>
<sequence length="487" mass="54779">MRGCNLCWTTSKNSQGFLPCGKSKFLTRPSRSRKVQEGEYPNRLDPKNPVYAEETSPSVIVNGFSERLRASHIQRIWLDHVLVQFQSNWPWSRKDRLDLIWVPERLVRGVQVQRNDKQDEASDCDPVDGSCVHNPVLTVKTTRSQTSQLPGKDRKPHFDKASICPLLRGRLQESQQITDESRSMKLGLSFGQNYYAGQNTSRKVSVQTDWIPKIQYMQRKQVPVSLSMAFQKNSGPATFRESGSIASSFRPSPTGLTCGEVKGGIISPKCKANSSLQIREACTVKAEAIHRKSSYQNTANLDKRGHGGGCGKFWVTEETLEVGEVILLMVETSVEEEAMVMEVVAAEVVVEVVMVDVMDLEVMVAAMVVMLVTAVEKVMVMMNQETKAVDMVVVEKDLMVTLKKKMLVMLFQGFKLEDKGSMFVVLAILQLTMQIMLALRLLDEVLPWRLPISYFKCSLLELLLPGQVPFLGRDFTDRMPTFPQAGY</sequence>